<feature type="transmembrane region" description="Helical" evidence="2">
    <location>
        <begin position="239"/>
        <end position="258"/>
    </location>
</feature>
<protein>
    <submittedName>
        <fullName evidence="3">Uncharacterized protein</fullName>
    </submittedName>
</protein>
<name>A0AA36J0V0_9DINO</name>
<feature type="compositionally biased region" description="Basic and acidic residues" evidence="1">
    <location>
        <begin position="1"/>
        <end position="10"/>
    </location>
</feature>
<evidence type="ECO:0000313" key="4">
    <source>
        <dbReference type="Proteomes" id="UP001178507"/>
    </source>
</evidence>
<keyword evidence="4" id="KW-1185">Reference proteome</keyword>
<keyword evidence="2" id="KW-0472">Membrane</keyword>
<feature type="transmembrane region" description="Helical" evidence="2">
    <location>
        <begin position="439"/>
        <end position="465"/>
    </location>
</feature>
<feature type="transmembrane region" description="Helical" evidence="2">
    <location>
        <begin position="370"/>
        <end position="392"/>
    </location>
</feature>
<feature type="region of interest" description="Disordered" evidence="1">
    <location>
        <begin position="1"/>
        <end position="22"/>
    </location>
</feature>
<feature type="transmembrane region" description="Helical" evidence="2">
    <location>
        <begin position="264"/>
        <end position="284"/>
    </location>
</feature>
<dbReference type="AlphaFoldDB" id="A0AA36J0V0"/>
<reference evidence="3" key="1">
    <citation type="submission" date="2023-08" db="EMBL/GenBank/DDBJ databases">
        <authorList>
            <person name="Chen Y."/>
            <person name="Shah S."/>
            <person name="Dougan E. K."/>
            <person name="Thang M."/>
            <person name="Chan C."/>
        </authorList>
    </citation>
    <scope>NUCLEOTIDE SEQUENCE</scope>
</reference>
<gene>
    <name evidence="3" type="ORF">EVOR1521_LOCUS20675</name>
</gene>
<feature type="transmembrane region" description="Helical" evidence="2">
    <location>
        <begin position="485"/>
        <end position="505"/>
    </location>
</feature>
<feature type="transmembrane region" description="Helical" evidence="2">
    <location>
        <begin position="99"/>
        <end position="121"/>
    </location>
</feature>
<keyword evidence="2" id="KW-1133">Transmembrane helix</keyword>
<keyword evidence="2" id="KW-0812">Transmembrane</keyword>
<dbReference type="Proteomes" id="UP001178507">
    <property type="component" value="Unassembled WGS sequence"/>
</dbReference>
<feature type="transmembrane region" description="Helical" evidence="2">
    <location>
        <begin position="404"/>
        <end position="427"/>
    </location>
</feature>
<proteinExistence type="predicted"/>
<comment type="caution">
    <text evidence="3">The sequence shown here is derived from an EMBL/GenBank/DDBJ whole genome shotgun (WGS) entry which is preliminary data.</text>
</comment>
<organism evidence="3 4">
    <name type="scientific">Effrenium voratum</name>
    <dbReference type="NCBI Taxonomy" id="2562239"/>
    <lineage>
        <taxon>Eukaryota</taxon>
        <taxon>Sar</taxon>
        <taxon>Alveolata</taxon>
        <taxon>Dinophyceae</taxon>
        <taxon>Suessiales</taxon>
        <taxon>Symbiodiniaceae</taxon>
        <taxon>Effrenium</taxon>
    </lineage>
</organism>
<feature type="transmembrane region" description="Helical" evidence="2">
    <location>
        <begin position="141"/>
        <end position="158"/>
    </location>
</feature>
<dbReference type="EMBL" id="CAUJNA010003231">
    <property type="protein sequence ID" value="CAJ1396444.1"/>
    <property type="molecule type" value="Genomic_DNA"/>
</dbReference>
<accession>A0AA36J0V0</accession>
<evidence type="ECO:0000256" key="1">
    <source>
        <dbReference type="SAM" id="MobiDB-lite"/>
    </source>
</evidence>
<evidence type="ECO:0000313" key="3">
    <source>
        <dbReference type="EMBL" id="CAJ1396444.1"/>
    </source>
</evidence>
<sequence>MEHQRSEGGRHNLGPNEEDAPVPAEFPERQARAERLVLQVRAVTARHALKVFGRIFWKRPLAETYDLSFVTESIGELWSHSWQFSPVRKIFTLLLLKNGLMAAVLGSVGALAGCLLSIFHILPVGEAEPPRGLWYYPARSMWSFGLGSGLFLLTLLAWPSQASIFLDRICIHQSDPRLKMEGVMSIGAFLKRSERMLVLWDASYMQRLWCVFEVAAFLKSRSADQEAHLQIVPVHMGSFCLVFGMAGASVYVIVWIVFMHGVVGWEILVLLPIIMTPAGLYAIADARAYMRSVHTLQEQLASFSLRNSRCSCCDWNHVRNGTPVPCDRDAIGHCIGEWFGAEAEFEHAIHSVVLPAFTSRFGEHLVPFRIFLVATVPLFWGMMDLVAGYAISERGREEGGTVSLWWLFAGFGIWLGVLPASCVWILALTRRLRASRGRILNAAVNLLIFALAAPALCFMLGLQIAVRDLADLVLGGDLATHLLPLWAGIGSSLQISIALLSWNFAKLRAVDVALVRTDPQRAQEGGFRSRGDGFVKWQSSSAPATTFELSAESNITWWKGLKVIADSGDVLCDLGIQDGEPPARCELPGVEQHELLFSYKVELWKAKWPGHHHQRLGLRDTAH</sequence>
<evidence type="ECO:0000256" key="2">
    <source>
        <dbReference type="SAM" id="Phobius"/>
    </source>
</evidence>